<accession>A0A3G8JHY8</accession>
<dbReference type="PANTHER" id="PTHR34129:SF1">
    <property type="entry name" value="DUF952 DOMAIN-CONTAINING PROTEIN"/>
    <property type="match status" value="1"/>
</dbReference>
<dbReference type="KEGG" id="gom:D7316_00765"/>
<keyword evidence="2" id="KW-1185">Reference proteome</keyword>
<proteinExistence type="predicted"/>
<evidence type="ECO:0000313" key="2">
    <source>
        <dbReference type="Proteomes" id="UP000271469"/>
    </source>
</evidence>
<reference evidence="1 2" key="1">
    <citation type="submission" date="2018-11" db="EMBL/GenBank/DDBJ databases">
        <title>Gordonia insulae sp. nov., isolated from an island soil.</title>
        <authorList>
            <person name="Kim Y.S."/>
            <person name="Kim S.B."/>
        </authorList>
    </citation>
    <scope>NUCLEOTIDE SEQUENCE [LARGE SCALE GENOMIC DNA]</scope>
    <source>
        <strain evidence="1 2">MMS17-SY073</strain>
    </source>
</reference>
<dbReference type="Proteomes" id="UP000271469">
    <property type="component" value="Chromosome"/>
</dbReference>
<sequence length="156" mass="16725">MENAGNRAFEPESKSVGAQLLTKPWTCGIADGMTAPDDQPAASVLVHLCTDDEWAHALTVGHREPESFATVGFIHLSAPEQVHLPANRLYAGRADLLLLVIDPGRLSAPVVWESGVPSDPDGMRFPHLYGLLPVDAVVATRPYRPDPSGVFGPPQL</sequence>
<evidence type="ECO:0000313" key="1">
    <source>
        <dbReference type="EMBL" id="AZG44185.1"/>
    </source>
</evidence>
<dbReference type="Pfam" id="PF06108">
    <property type="entry name" value="DUF952"/>
    <property type="match status" value="1"/>
</dbReference>
<dbReference type="PANTHER" id="PTHR34129">
    <property type="entry name" value="BLR1139 PROTEIN"/>
    <property type="match status" value="1"/>
</dbReference>
<dbReference type="AlphaFoldDB" id="A0A3G8JHY8"/>
<dbReference type="EMBL" id="CP033972">
    <property type="protein sequence ID" value="AZG44185.1"/>
    <property type="molecule type" value="Genomic_DNA"/>
</dbReference>
<dbReference type="Gene3D" id="3.20.170.20">
    <property type="entry name" value="Protein of unknown function DUF952"/>
    <property type="match status" value="1"/>
</dbReference>
<organism evidence="1 2">
    <name type="scientific">Gordonia insulae</name>
    <dbReference type="NCBI Taxonomy" id="2420509"/>
    <lineage>
        <taxon>Bacteria</taxon>
        <taxon>Bacillati</taxon>
        <taxon>Actinomycetota</taxon>
        <taxon>Actinomycetes</taxon>
        <taxon>Mycobacteriales</taxon>
        <taxon>Gordoniaceae</taxon>
        <taxon>Gordonia</taxon>
    </lineage>
</organism>
<gene>
    <name evidence="1" type="ORF">D7316_00765</name>
</gene>
<dbReference type="InterPro" id="IPR009297">
    <property type="entry name" value="DUF952"/>
</dbReference>
<name>A0A3G8JHY8_9ACTN</name>
<protein>
    <recommendedName>
        <fullName evidence="3">Glutathione S-transferase</fullName>
    </recommendedName>
</protein>
<dbReference type="SUPFAM" id="SSF56399">
    <property type="entry name" value="ADP-ribosylation"/>
    <property type="match status" value="1"/>
</dbReference>
<evidence type="ECO:0008006" key="3">
    <source>
        <dbReference type="Google" id="ProtNLM"/>
    </source>
</evidence>